<keyword evidence="5" id="KW-0227">DNA damage</keyword>
<dbReference type="GO" id="GO:0046872">
    <property type="term" value="F:metal ion binding"/>
    <property type="evidence" value="ECO:0007669"/>
    <property type="project" value="UniProtKB-KW"/>
</dbReference>
<feature type="domain" description="Bacteriophage T4 Gp32 single-stranded DNA-binding" evidence="13">
    <location>
        <begin position="34"/>
        <end position="205"/>
    </location>
</feature>
<evidence type="ECO:0000256" key="2">
    <source>
        <dbReference type="ARBA" id="ARBA00022491"/>
    </source>
</evidence>
<gene>
    <name evidence="14" type="ORF">UFOVP331_30</name>
</gene>
<keyword evidence="4" id="KW-0479">Metal-binding</keyword>
<dbReference type="SUPFAM" id="SSF50249">
    <property type="entry name" value="Nucleic acid-binding proteins"/>
    <property type="match status" value="1"/>
</dbReference>
<evidence type="ECO:0000259" key="13">
    <source>
        <dbReference type="Pfam" id="PF08804"/>
    </source>
</evidence>
<evidence type="ECO:0000256" key="8">
    <source>
        <dbReference type="ARBA" id="ARBA00023125"/>
    </source>
</evidence>
<dbReference type="EMBL" id="LR796345">
    <property type="protein sequence ID" value="CAB4138414.1"/>
    <property type="molecule type" value="Genomic_DNA"/>
</dbReference>
<evidence type="ECO:0000256" key="10">
    <source>
        <dbReference type="ARBA" id="ARBA00031936"/>
    </source>
</evidence>
<dbReference type="InterPro" id="IPR012339">
    <property type="entry name" value="Phage_T4_Gp32_ssDNA-bd"/>
</dbReference>
<keyword evidence="8" id="KW-0238">DNA-binding</keyword>
<evidence type="ECO:0000256" key="9">
    <source>
        <dbReference type="ARBA" id="ARBA00023204"/>
    </source>
</evidence>
<feature type="compositionally biased region" description="Acidic residues" evidence="12">
    <location>
        <begin position="219"/>
        <end position="228"/>
    </location>
</feature>
<evidence type="ECO:0000256" key="6">
    <source>
        <dbReference type="ARBA" id="ARBA00022833"/>
    </source>
</evidence>
<keyword evidence="7" id="KW-1194">Viral DNA replication</keyword>
<reference evidence="14" key="1">
    <citation type="submission" date="2020-04" db="EMBL/GenBank/DDBJ databases">
        <authorList>
            <person name="Chiriac C."/>
            <person name="Salcher M."/>
            <person name="Ghai R."/>
            <person name="Kavagutti S V."/>
        </authorList>
    </citation>
    <scope>NUCLEOTIDE SEQUENCE</scope>
</reference>
<dbReference type="InterPro" id="IPR044947">
    <property type="entry name" value="Phage_T4_Gp32_ssDNA-bd_sf"/>
</dbReference>
<evidence type="ECO:0000256" key="7">
    <source>
        <dbReference type="ARBA" id="ARBA00023109"/>
    </source>
</evidence>
<proteinExistence type="predicted"/>
<feature type="region of interest" description="Disordered" evidence="12">
    <location>
        <begin position="219"/>
        <end position="282"/>
    </location>
</feature>
<keyword evidence="2" id="KW-0678">Repressor</keyword>
<keyword evidence="3" id="KW-0235">DNA replication</keyword>
<keyword evidence="6" id="KW-0862">Zinc</keyword>
<protein>
    <recommendedName>
        <fullName evidence="1">Single-stranded DNA-binding protein</fullName>
    </recommendedName>
    <alternativeName>
        <fullName evidence="10">Gp32</fullName>
    </alternativeName>
    <alternativeName>
        <fullName evidence="11">Helix-destabilizing protein</fullName>
    </alternativeName>
</protein>
<evidence type="ECO:0000256" key="12">
    <source>
        <dbReference type="SAM" id="MobiDB-lite"/>
    </source>
</evidence>
<dbReference type="InterPro" id="IPR012340">
    <property type="entry name" value="NA-bd_OB-fold"/>
</dbReference>
<evidence type="ECO:0000256" key="4">
    <source>
        <dbReference type="ARBA" id="ARBA00022723"/>
    </source>
</evidence>
<dbReference type="Gene3D" id="3.90.198.10">
    <property type="entry name" value="Replication Fork Single-Stranded Dna Binding Protein"/>
    <property type="match status" value="1"/>
</dbReference>
<evidence type="ECO:0000256" key="5">
    <source>
        <dbReference type="ARBA" id="ARBA00022763"/>
    </source>
</evidence>
<accession>A0A6J5LUZ6</accession>
<evidence type="ECO:0000256" key="11">
    <source>
        <dbReference type="ARBA" id="ARBA00032941"/>
    </source>
</evidence>
<dbReference type="Pfam" id="PF08804">
    <property type="entry name" value="gp32"/>
    <property type="match status" value="1"/>
</dbReference>
<dbReference type="GO" id="GO:0006281">
    <property type="term" value="P:DNA repair"/>
    <property type="evidence" value="ECO:0007669"/>
    <property type="project" value="UniProtKB-KW"/>
</dbReference>
<evidence type="ECO:0000256" key="3">
    <source>
        <dbReference type="ARBA" id="ARBA00022705"/>
    </source>
</evidence>
<evidence type="ECO:0000256" key="1">
    <source>
        <dbReference type="ARBA" id="ARBA00018590"/>
    </source>
</evidence>
<keyword evidence="9" id="KW-0234">DNA repair</keyword>
<evidence type="ECO:0000313" key="14">
    <source>
        <dbReference type="EMBL" id="CAB4138414.1"/>
    </source>
</evidence>
<feature type="compositionally biased region" description="Basic and acidic residues" evidence="12">
    <location>
        <begin position="247"/>
        <end position="273"/>
    </location>
</feature>
<name>A0A6J5LUZ6_9CAUD</name>
<sequence>MDLSEIKNRLSAMQSKQGNSSGEKKNIYFKPSVGKESVRVVPNKFNKATPFTELYIHYGIGNKVMISPINWGEKDPIVEFAKQLRKTNDKDNWRLAKKLDPKLRIFAPVVVRGKESEGVKLWQFGKETYMDFLNLADNEDVGDFTDIVEGRDITLTTVGPEVTGTAYNKTNIMPRTKQTTLSDDKTLVESLLENQPNPMETFKKYSYDDMKQALQDWLNPEDEEEEETPPAKSAPVEEPASDLPWDNEPKKTSKKYDIKTPTKPVSKADKFDALFDDEDEDA</sequence>
<dbReference type="GO" id="GO:0006260">
    <property type="term" value="P:DNA replication"/>
    <property type="evidence" value="ECO:0007669"/>
    <property type="project" value="UniProtKB-KW"/>
</dbReference>
<dbReference type="GO" id="GO:0003677">
    <property type="term" value="F:DNA binding"/>
    <property type="evidence" value="ECO:0007669"/>
    <property type="project" value="UniProtKB-KW"/>
</dbReference>
<organism evidence="14">
    <name type="scientific">uncultured Caudovirales phage</name>
    <dbReference type="NCBI Taxonomy" id="2100421"/>
    <lineage>
        <taxon>Viruses</taxon>
        <taxon>Duplodnaviria</taxon>
        <taxon>Heunggongvirae</taxon>
        <taxon>Uroviricota</taxon>
        <taxon>Caudoviricetes</taxon>
        <taxon>Peduoviridae</taxon>
        <taxon>Maltschvirus</taxon>
        <taxon>Maltschvirus maltsch</taxon>
    </lineage>
</organism>